<keyword evidence="4" id="KW-1185">Reference proteome</keyword>
<feature type="domain" description="Transposase Tc1-like" evidence="2">
    <location>
        <begin position="20"/>
        <end position="78"/>
    </location>
</feature>
<dbReference type="GO" id="GO:0015074">
    <property type="term" value="P:DNA integration"/>
    <property type="evidence" value="ECO:0007669"/>
    <property type="project" value="InterPro"/>
</dbReference>
<protein>
    <recommendedName>
        <fullName evidence="2">Transposase Tc1-like domain-containing protein</fullName>
    </recommendedName>
</protein>
<organism evidence="3 4">
    <name type="scientific">Trichonephila clavipes</name>
    <name type="common">Golden silk orbweaver</name>
    <name type="synonym">Nephila clavipes</name>
    <dbReference type="NCBI Taxonomy" id="2585209"/>
    <lineage>
        <taxon>Eukaryota</taxon>
        <taxon>Metazoa</taxon>
        <taxon>Ecdysozoa</taxon>
        <taxon>Arthropoda</taxon>
        <taxon>Chelicerata</taxon>
        <taxon>Arachnida</taxon>
        <taxon>Araneae</taxon>
        <taxon>Araneomorphae</taxon>
        <taxon>Entelegynae</taxon>
        <taxon>Araneoidea</taxon>
        <taxon>Nephilidae</taxon>
        <taxon>Trichonephila</taxon>
    </lineage>
</organism>
<proteinExistence type="predicted"/>
<dbReference type="Pfam" id="PF01498">
    <property type="entry name" value="HTH_Tnp_Tc3_2"/>
    <property type="match status" value="1"/>
</dbReference>
<feature type="region of interest" description="Disordered" evidence="1">
    <location>
        <begin position="1"/>
        <end position="64"/>
    </location>
</feature>
<evidence type="ECO:0000256" key="1">
    <source>
        <dbReference type="SAM" id="MobiDB-lite"/>
    </source>
</evidence>
<dbReference type="InterPro" id="IPR002492">
    <property type="entry name" value="Transposase_Tc1-like"/>
</dbReference>
<gene>
    <name evidence="3" type="ORF">TNCV_2182721</name>
</gene>
<evidence type="ECO:0000259" key="2">
    <source>
        <dbReference type="Pfam" id="PF01498"/>
    </source>
</evidence>
<sequence length="78" mass="8718">MKNGHRTPSNDQSSRRPPHARIQPTASSAIIQEHVAPSLGAPVSSRTIRRRLAEGPSRSRRPIRVLPLTPTHRCLRLE</sequence>
<dbReference type="Proteomes" id="UP000887159">
    <property type="component" value="Unassembled WGS sequence"/>
</dbReference>
<name>A0A8X7B875_TRICX</name>
<evidence type="ECO:0000313" key="3">
    <source>
        <dbReference type="EMBL" id="GFY23011.1"/>
    </source>
</evidence>
<dbReference type="AlphaFoldDB" id="A0A8X7B875"/>
<dbReference type="EMBL" id="BMAU01021361">
    <property type="protein sequence ID" value="GFY23011.1"/>
    <property type="molecule type" value="Genomic_DNA"/>
</dbReference>
<evidence type="ECO:0000313" key="4">
    <source>
        <dbReference type="Proteomes" id="UP000887159"/>
    </source>
</evidence>
<accession>A0A8X7B875</accession>
<feature type="compositionally biased region" description="Polar residues" evidence="1">
    <location>
        <begin position="1"/>
        <end position="12"/>
    </location>
</feature>
<dbReference type="GO" id="GO:0006313">
    <property type="term" value="P:DNA transposition"/>
    <property type="evidence" value="ECO:0007669"/>
    <property type="project" value="InterPro"/>
</dbReference>
<dbReference type="GO" id="GO:0003677">
    <property type="term" value="F:DNA binding"/>
    <property type="evidence" value="ECO:0007669"/>
    <property type="project" value="InterPro"/>
</dbReference>
<comment type="caution">
    <text evidence="3">The sequence shown here is derived from an EMBL/GenBank/DDBJ whole genome shotgun (WGS) entry which is preliminary data.</text>
</comment>
<reference evidence="3" key="1">
    <citation type="submission" date="2020-08" db="EMBL/GenBank/DDBJ databases">
        <title>Multicomponent nature underlies the extraordinary mechanical properties of spider dragline silk.</title>
        <authorList>
            <person name="Kono N."/>
            <person name="Nakamura H."/>
            <person name="Mori M."/>
            <person name="Yoshida Y."/>
            <person name="Ohtoshi R."/>
            <person name="Malay A.D."/>
            <person name="Moran D.A.P."/>
            <person name="Tomita M."/>
            <person name="Numata K."/>
            <person name="Arakawa K."/>
        </authorList>
    </citation>
    <scope>NUCLEOTIDE SEQUENCE</scope>
</reference>